<accession>A0AAD9X8Y4</accession>
<dbReference type="EMBL" id="JANJYI010000003">
    <property type="protein sequence ID" value="KAK2654935.1"/>
    <property type="molecule type" value="Genomic_DNA"/>
</dbReference>
<evidence type="ECO:0000256" key="4">
    <source>
        <dbReference type="ARBA" id="ARBA00034306"/>
    </source>
</evidence>
<dbReference type="SUPFAM" id="SSF57850">
    <property type="entry name" value="RING/U-box"/>
    <property type="match status" value="1"/>
</dbReference>
<dbReference type="EC" id="2.3.2.27" evidence="2"/>
<dbReference type="Pfam" id="PF23419">
    <property type="entry name" value="WD40_RFWD3"/>
    <property type="match status" value="1"/>
</dbReference>
<keyword evidence="6" id="KW-0175">Coiled coil</keyword>
<dbReference type="PANTHER" id="PTHR16047:SF13">
    <property type="entry name" value="E3 UBIQUITIN-PROTEIN LIGASE RFWD3"/>
    <property type="match status" value="1"/>
</dbReference>
<dbReference type="InterPro" id="IPR015943">
    <property type="entry name" value="WD40/YVTN_repeat-like_dom_sf"/>
</dbReference>
<dbReference type="InterPro" id="IPR036322">
    <property type="entry name" value="WD40_repeat_dom_sf"/>
</dbReference>
<keyword evidence="5" id="KW-0479">Metal-binding</keyword>
<dbReference type="Pfam" id="PF13639">
    <property type="entry name" value="zf-RING_2"/>
    <property type="match status" value="1"/>
</dbReference>
<proteinExistence type="predicted"/>
<keyword evidence="5" id="KW-0863">Zinc-finger</keyword>
<dbReference type="CDD" id="cd16450">
    <property type="entry name" value="mRING-C3HGC3_RFWD3"/>
    <property type="match status" value="1"/>
</dbReference>
<keyword evidence="3" id="KW-0853">WD repeat</keyword>
<comment type="caution">
    <text evidence="9">The sequence shown here is derived from an EMBL/GenBank/DDBJ whole genome shotgun (WGS) entry which is preliminary data.</text>
</comment>
<evidence type="ECO:0000256" key="5">
    <source>
        <dbReference type="PROSITE-ProRule" id="PRU00175"/>
    </source>
</evidence>
<feature type="domain" description="RING-type" evidence="8">
    <location>
        <begin position="123"/>
        <end position="169"/>
    </location>
</feature>
<reference evidence="9" key="1">
    <citation type="journal article" date="2023" name="Plant J.">
        <title>Genome sequences and population genomics provide insights into the demographic history, inbreeding, and mutation load of two 'living fossil' tree species of Dipteronia.</title>
        <authorList>
            <person name="Feng Y."/>
            <person name="Comes H.P."/>
            <person name="Chen J."/>
            <person name="Zhu S."/>
            <person name="Lu R."/>
            <person name="Zhang X."/>
            <person name="Li P."/>
            <person name="Qiu J."/>
            <person name="Olsen K.M."/>
            <person name="Qiu Y."/>
        </authorList>
    </citation>
    <scope>NUCLEOTIDE SEQUENCE</scope>
    <source>
        <strain evidence="9">KIB01</strain>
    </source>
</reference>
<dbReference type="PROSITE" id="PS50089">
    <property type="entry name" value="ZF_RING_2"/>
    <property type="match status" value="1"/>
</dbReference>
<keyword evidence="10" id="KW-1185">Reference proteome</keyword>
<name>A0AAD9X8Y4_9ROSI</name>
<keyword evidence="5" id="KW-0862">Zinc</keyword>
<dbReference type="GO" id="GO:0016604">
    <property type="term" value="C:nuclear body"/>
    <property type="evidence" value="ECO:0007669"/>
    <property type="project" value="UniProtKB-SubCell"/>
</dbReference>
<dbReference type="PANTHER" id="PTHR16047">
    <property type="entry name" value="RFWD3 PROTEIN"/>
    <property type="match status" value="1"/>
</dbReference>
<dbReference type="InterPro" id="IPR001841">
    <property type="entry name" value="Znf_RING"/>
</dbReference>
<dbReference type="InterPro" id="IPR013083">
    <property type="entry name" value="Znf_RING/FYVE/PHD"/>
</dbReference>
<feature type="coiled-coil region" evidence="6">
    <location>
        <begin position="189"/>
        <end position="244"/>
    </location>
</feature>
<organism evidence="9 10">
    <name type="scientific">Dipteronia dyeriana</name>
    <dbReference type="NCBI Taxonomy" id="168575"/>
    <lineage>
        <taxon>Eukaryota</taxon>
        <taxon>Viridiplantae</taxon>
        <taxon>Streptophyta</taxon>
        <taxon>Embryophyta</taxon>
        <taxon>Tracheophyta</taxon>
        <taxon>Spermatophyta</taxon>
        <taxon>Magnoliopsida</taxon>
        <taxon>eudicotyledons</taxon>
        <taxon>Gunneridae</taxon>
        <taxon>Pentapetalae</taxon>
        <taxon>rosids</taxon>
        <taxon>malvids</taxon>
        <taxon>Sapindales</taxon>
        <taxon>Sapindaceae</taxon>
        <taxon>Hippocastanoideae</taxon>
        <taxon>Acereae</taxon>
        <taxon>Dipteronia</taxon>
    </lineage>
</organism>
<dbReference type="InterPro" id="IPR056527">
    <property type="entry name" value="WD40_RFWD3"/>
</dbReference>
<dbReference type="GO" id="GO:0036297">
    <property type="term" value="P:interstrand cross-link repair"/>
    <property type="evidence" value="ECO:0007669"/>
    <property type="project" value="InterPro"/>
</dbReference>
<evidence type="ECO:0000256" key="3">
    <source>
        <dbReference type="ARBA" id="ARBA00022574"/>
    </source>
</evidence>
<dbReference type="GO" id="GO:0008270">
    <property type="term" value="F:zinc ion binding"/>
    <property type="evidence" value="ECO:0007669"/>
    <property type="project" value="UniProtKB-KW"/>
</dbReference>
<evidence type="ECO:0000256" key="6">
    <source>
        <dbReference type="SAM" id="Coils"/>
    </source>
</evidence>
<evidence type="ECO:0000313" key="9">
    <source>
        <dbReference type="EMBL" id="KAK2654935.1"/>
    </source>
</evidence>
<evidence type="ECO:0000256" key="1">
    <source>
        <dbReference type="ARBA" id="ARBA00000900"/>
    </source>
</evidence>
<dbReference type="GO" id="GO:0016567">
    <property type="term" value="P:protein ubiquitination"/>
    <property type="evidence" value="ECO:0007669"/>
    <property type="project" value="InterPro"/>
</dbReference>
<dbReference type="SMART" id="SM00184">
    <property type="entry name" value="RING"/>
    <property type="match status" value="1"/>
</dbReference>
<evidence type="ECO:0000256" key="7">
    <source>
        <dbReference type="SAM" id="MobiDB-lite"/>
    </source>
</evidence>
<dbReference type="Gene3D" id="2.130.10.10">
    <property type="entry name" value="YVTN repeat-like/Quinoprotein amine dehydrogenase"/>
    <property type="match status" value="1"/>
</dbReference>
<feature type="region of interest" description="Disordered" evidence="7">
    <location>
        <begin position="1"/>
        <end position="95"/>
    </location>
</feature>
<comment type="catalytic activity">
    <reaction evidence="1">
        <text>S-ubiquitinyl-[E2 ubiquitin-conjugating enzyme]-L-cysteine + [acceptor protein]-L-lysine = [E2 ubiquitin-conjugating enzyme]-L-cysteine + N(6)-ubiquitinyl-[acceptor protein]-L-lysine.</text>
        <dbReference type="EC" id="2.3.2.27"/>
    </reaction>
</comment>
<sequence length="633" mass="70515">MANPDPSHFNEPLRQEEEEAQQPELETAANAQLLDEEDDSEYDDDETTDFEEEEEEDEEEDRGGGELILVEESPPRVSDFVQSNVGDGEKRRRVERGGESCSLSGECCQGSQWNRSEVDGLFCSICMDVWTNNGDHHISCLPCGHIYGFGCIKRWLQQGRSSGKCPQCNRKCSLKDVRKLFASRIVAIDEESQKRMRSLEAKCASLEKKGADWCNKEAEWQKREAELNRKVQQLEERTVFLENLLGDRKSRQSCFVADVGSFQGQSVSGPNFGSNFCREGSSIFVLQEELPVNGARLFDVGVSSQILLMARRLPGIAGTHLLTKMSLIHPHESEDILLPSGTKAIKDLHFSPFNNSLALFASLGKKLSVLSMESNNVVLNYDLPAAAWSCSWDYSSSHYIYAGLQNGLLLVFDMRQTMWPVESLKGPTCNPIHTIQPLLHDSTFPSGVRTLLSASSVGMCQWDFVGAEVRSYMVPETENQGVCISLAYCPSSDDIVASFRPRVETFNEIAVSQPVLIPSPIIGQGIPGSRVLLKKEGINHYLKLGSSITMVNDIRLPKSTIIDIGNQKRLFASAEEVSNELILHELPSFSAVQYLESRNHQHPFCDVKHTNVNSQGLLSCLSEDTLQLYTSSL</sequence>
<dbReference type="AlphaFoldDB" id="A0AAD9X8Y4"/>
<dbReference type="SUPFAM" id="SSF50978">
    <property type="entry name" value="WD40 repeat-like"/>
    <property type="match status" value="1"/>
</dbReference>
<feature type="compositionally biased region" description="Acidic residues" evidence="7">
    <location>
        <begin position="34"/>
        <end position="61"/>
    </location>
</feature>
<evidence type="ECO:0000256" key="2">
    <source>
        <dbReference type="ARBA" id="ARBA00012483"/>
    </source>
</evidence>
<dbReference type="Proteomes" id="UP001280121">
    <property type="component" value="Unassembled WGS sequence"/>
</dbReference>
<dbReference type="GO" id="GO:0061630">
    <property type="term" value="F:ubiquitin protein ligase activity"/>
    <property type="evidence" value="ECO:0007669"/>
    <property type="project" value="UniProtKB-EC"/>
</dbReference>
<dbReference type="InterPro" id="IPR037381">
    <property type="entry name" value="RFWD3"/>
</dbReference>
<evidence type="ECO:0000259" key="8">
    <source>
        <dbReference type="PROSITE" id="PS50089"/>
    </source>
</evidence>
<protein>
    <recommendedName>
        <fullName evidence="2">RING-type E3 ubiquitin transferase</fullName>
        <ecNumber evidence="2">2.3.2.27</ecNumber>
    </recommendedName>
</protein>
<gene>
    <name evidence="9" type="ORF">Ddye_007987</name>
</gene>
<dbReference type="Gene3D" id="3.30.40.10">
    <property type="entry name" value="Zinc/RING finger domain, C3HC4 (zinc finger)"/>
    <property type="match status" value="1"/>
</dbReference>
<comment type="subcellular location">
    <subcellularLocation>
        <location evidence="4">Nucleus</location>
        <location evidence="4">Nuclear body</location>
    </subcellularLocation>
</comment>
<evidence type="ECO:0000313" key="10">
    <source>
        <dbReference type="Proteomes" id="UP001280121"/>
    </source>
</evidence>